<reference evidence="2" key="1">
    <citation type="submission" date="2018-12" db="EMBL/GenBank/DDBJ databases">
        <title>Dusodibacter welbiota gen. nov., sp. nov., isolated from human faeces and emended description of the Oscillibacter genus.</title>
        <authorList>
            <person name="Le Roy T."/>
            <person name="Van der Smissen P."/>
            <person name="Delzenne N."/>
            <person name="Muccioli G."/>
            <person name="Collet J.F."/>
            <person name="Cani P.D."/>
        </authorList>
    </citation>
    <scope>NUCLEOTIDE SEQUENCE [LARGE SCALE GENOMIC DNA]</scope>
    <source>
        <strain evidence="2">J115</strain>
    </source>
</reference>
<name>A0A4D7B2P7_9FIRM</name>
<organism evidence="1 2">
    <name type="scientific">Dysosmobacter welbionis</name>
    <dbReference type="NCBI Taxonomy" id="2093857"/>
    <lineage>
        <taxon>Bacteria</taxon>
        <taxon>Bacillati</taxon>
        <taxon>Bacillota</taxon>
        <taxon>Clostridia</taxon>
        <taxon>Eubacteriales</taxon>
        <taxon>Oscillospiraceae</taxon>
        <taxon>Dysosmobacter</taxon>
    </lineage>
</organism>
<dbReference type="RefSeq" id="WP_136891696.1">
    <property type="nucleotide sequence ID" value="NZ_CP034413.3"/>
</dbReference>
<proteinExistence type="predicted"/>
<evidence type="ECO:0000313" key="2">
    <source>
        <dbReference type="Proteomes" id="UP000298642"/>
    </source>
</evidence>
<keyword evidence="2" id="KW-1185">Reference proteome</keyword>
<dbReference type="AlphaFoldDB" id="A0A4D7B2P7"/>
<gene>
    <name evidence="1" type="ORF">EIO64_16940</name>
</gene>
<accession>A0A4D7B2P7</accession>
<protein>
    <submittedName>
        <fullName evidence="1">Uncharacterized protein</fullName>
    </submittedName>
</protein>
<dbReference type="Proteomes" id="UP000298642">
    <property type="component" value="Chromosome"/>
</dbReference>
<dbReference type="KEGG" id="obj:EIO64_16940"/>
<dbReference type="EMBL" id="CP034413">
    <property type="protein sequence ID" value="QCI60682.1"/>
    <property type="molecule type" value="Genomic_DNA"/>
</dbReference>
<sequence length="222" mass="25137">MKFRSKTGEVALTIEQALAQFCDSKEDCDYCEIREPVQQYAGTKRPCHEYVRANPHEAARLMGYEVVEDGNVLTKNDSKGESLEANMDKPRICEVLGVEVNQNFQFNDFPFDEPKSYFVGTDGEIRNAHGGEVTSGELCYIINNADCIICKPRFTEQEVERAKAIKVLLPEINAIKYDGAWTQCLEIVDGTYFQREVITRHLFPSVEKGQVYTFDEIIGGAQ</sequence>
<evidence type="ECO:0000313" key="1">
    <source>
        <dbReference type="EMBL" id="QCI60682.1"/>
    </source>
</evidence>